<reference evidence="1" key="1">
    <citation type="submission" date="2019-08" db="EMBL/GenBank/DDBJ databases">
        <authorList>
            <person name="Kucharzyk K."/>
            <person name="Murdoch R.W."/>
            <person name="Higgins S."/>
            <person name="Loffler F."/>
        </authorList>
    </citation>
    <scope>NUCLEOTIDE SEQUENCE</scope>
</reference>
<sequence length="71" mass="7999">MHALNLHVEDEIRRQIDALSLLNQAAELFFFEALDLIELLHVLIGQVFLELANQFQIGEIPFADAGIQIVA</sequence>
<protein>
    <submittedName>
        <fullName evidence="1">Uncharacterized protein</fullName>
    </submittedName>
</protein>
<gene>
    <name evidence="1" type="ORF">SDC9_171859</name>
</gene>
<name>A0A645GEE4_9ZZZZ</name>
<evidence type="ECO:0000313" key="1">
    <source>
        <dbReference type="EMBL" id="MPN24460.1"/>
    </source>
</evidence>
<accession>A0A645GEE4</accession>
<dbReference type="AlphaFoldDB" id="A0A645GEE4"/>
<dbReference type="EMBL" id="VSSQ01073320">
    <property type="protein sequence ID" value="MPN24460.1"/>
    <property type="molecule type" value="Genomic_DNA"/>
</dbReference>
<proteinExistence type="predicted"/>
<organism evidence="1">
    <name type="scientific">bioreactor metagenome</name>
    <dbReference type="NCBI Taxonomy" id="1076179"/>
    <lineage>
        <taxon>unclassified sequences</taxon>
        <taxon>metagenomes</taxon>
        <taxon>ecological metagenomes</taxon>
    </lineage>
</organism>
<comment type="caution">
    <text evidence="1">The sequence shown here is derived from an EMBL/GenBank/DDBJ whole genome shotgun (WGS) entry which is preliminary data.</text>
</comment>